<dbReference type="Proteomes" id="UP000199584">
    <property type="component" value="Unassembled WGS sequence"/>
</dbReference>
<keyword evidence="3" id="KW-1185">Reference proteome</keyword>
<accession>A0A1I6EDD0</accession>
<sequence length="82" mass="9177">MVTLGNNIKSAAYVKKDMANPIIIAWNMLMAENSGKKSVATPVINNVFSTMTDNVRFNIFAPVVLLIVMVILINFSQIYYSY</sequence>
<keyword evidence="1" id="KW-0812">Transmembrane</keyword>
<keyword evidence="1" id="KW-1133">Transmembrane helix</keyword>
<name>A0A1I6EDD0_9FIRM</name>
<dbReference type="EMBL" id="FOYM01000036">
    <property type="protein sequence ID" value="SFR15667.1"/>
    <property type="molecule type" value="Genomic_DNA"/>
</dbReference>
<evidence type="ECO:0000256" key="1">
    <source>
        <dbReference type="SAM" id="Phobius"/>
    </source>
</evidence>
<keyword evidence="1" id="KW-0472">Membrane</keyword>
<feature type="transmembrane region" description="Helical" evidence="1">
    <location>
        <begin position="59"/>
        <end position="80"/>
    </location>
</feature>
<gene>
    <name evidence="2" type="ORF">SAMN05660706_13631</name>
</gene>
<proteinExistence type="predicted"/>
<evidence type="ECO:0000313" key="3">
    <source>
        <dbReference type="Proteomes" id="UP000199584"/>
    </source>
</evidence>
<protein>
    <submittedName>
        <fullName evidence="2">Uncharacterized protein</fullName>
    </submittedName>
</protein>
<reference evidence="3" key="1">
    <citation type="submission" date="2016-10" db="EMBL/GenBank/DDBJ databases">
        <authorList>
            <person name="Varghese N."/>
            <person name="Submissions S."/>
        </authorList>
    </citation>
    <scope>NUCLEOTIDE SEQUENCE [LARGE SCALE GENOMIC DNA]</scope>
    <source>
        <strain evidence="3">DSM 3669</strain>
    </source>
</reference>
<evidence type="ECO:0000313" key="2">
    <source>
        <dbReference type="EMBL" id="SFR15667.1"/>
    </source>
</evidence>
<dbReference type="AlphaFoldDB" id="A0A1I6EDD0"/>
<organism evidence="2 3">
    <name type="scientific">Desulfoscipio geothermicus DSM 3669</name>
    <dbReference type="NCBI Taxonomy" id="1121426"/>
    <lineage>
        <taxon>Bacteria</taxon>
        <taxon>Bacillati</taxon>
        <taxon>Bacillota</taxon>
        <taxon>Clostridia</taxon>
        <taxon>Eubacteriales</taxon>
        <taxon>Desulfallaceae</taxon>
        <taxon>Desulfoscipio</taxon>
    </lineage>
</organism>